<dbReference type="InParanoid" id="A0A2R5GFC0"/>
<evidence type="ECO:0000256" key="4">
    <source>
        <dbReference type="ARBA" id="ARBA00023204"/>
    </source>
</evidence>
<dbReference type="GO" id="GO:0003677">
    <property type="term" value="F:DNA binding"/>
    <property type="evidence" value="ECO:0007669"/>
    <property type="project" value="UniProtKB-KW"/>
</dbReference>
<comment type="similarity">
    <text evidence="1">Belongs to the CENP-X/MHF2 family.</text>
</comment>
<evidence type="ECO:0000313" key="5">
    <source>
        <dbReference type="EMBL" id="GBG26544.1"/>
    </source>
</evidence>
<name>A0A2R5GFC0_9STRA</name>
<keyword evidence="6" id="KW-1185">Reference proteome</keyword>
<dbReference type="Proteomes" id="UP000241890">
    <property type="component" value="Unassembled WGS sequence"/>
</dbReference>
<dbReference type="GO" id="GO:0006281">
    <property type="term" value="P:DNA repair"/>
    <property type="evidence" value="ECO:0007669"/>
    <property type="project" value="UniProtKB-KW"/>
</dbReference>
<keyword evidence="3" id="KW-0238">DNA-binding</keyword>
<evidence type="ECO:0000256" key="3">
    <source>
        <dbReference type="ARBA" id="ARBA00023125"/>
    </source>
</evidence>
<dbReference type="AlphaFoldDB" id="A0A2R5GFC0"/>
<protein>
    <submittedName>
        <fullName evidence="5">Uncharacterized protein</fullName>
    </submittedName>
</protein>
<sequence length="114" mass="12785">MDLELSQDDVFETPRLEEDVVLALLRNKLGEDVRIKQHTLKLVTEYLRLVMQETIDRSIAAAREEQGENRNGLGSDADNSVTRNVYALTGLASGQIQVEPTHVSQIVQQLLLDV</sequence>
<evidence type="ECO:0000256" key="1">
    <source>
        <dbReference type="ARBA" id="ARBA00009359"/>
    </source>
</evidence>
<organism evidence="5 6">
    <name type="scientific">Hondaea fermentalgiana</name>
    <dbReference type="NCBI Taxonomy" id="2315210"/>
    <lineage>
        <taxon>Eukaryota</taxon>
        <taxon>Sar</taxon>
        <taxon>Stramenopiles</taxon>
        <taxon>Bigyra</taxon>
        <taxon>Labyrinthulomycetes</taxon>
        <taxon>Thraustochytrida</taxon>
        <taxon>Thraustochytriidae</taxon>
        <taxon>Hondaea</taxon>
    </lineage>
</organism>
<keyword evidence="2" id="KW-0227">DNA damage</keyword>
<comment type="caution">
    <text evidence="5">The sequence shown here is derived from an EMBL/GenBank/DDBJ whole genome shotgun (WGS) entry which is preliminary data.</text>
</comment>
<evidence type="ECO:0000256" key="2">
    <source>
        <dbReference type="ARBA" id="ARBA00022763"/>
    </source>
</evidence>
<accession>A0A2R5GFC0</accession>
<dbReference type="GO" id="GO:0051382">
    <property type="term" value="P:kinetochore assembly"/>
    <property type="evidence" value="ECO:0007669"/>
    <property type="project" value="InterPro"/>
</dbReference>
<dbReference type="EMBL" id="BEYU01000021">
    <property type="protein sequence ID" value="GBG26544.1"/>
    <property type="molecule type" value="Genomic_DNA"/>
</dbReference>
<dbReference type="Pfam" id="PF09415">
    <property type="entry name" value="CENP-X"/>
    <property type="match status" value="1"/>
</dbReference>
<evidence type="ECO:0000313" key="6">
    <source>
        <dbReference type="Proteomes" id="UP000241890"/>
    </source>
</evidence>
<keyword evidence="4" id="KW-0234">DNA repair</keyword>
<dbReference type="InterPro" id="IPR018552">
    <property type="entry name" value="CENP-X"/>
</dbReference>
<proteinExistence type="inferred from homology"/>
<gene>
    <name evidence="5" type="ORF">FCC1311_027652</name>
</gene>
<reference evidence="5 6" key="1">
    <citation type="submission" date="2017-12" db="EMBL/GenBank/DDBJ databases">
        <title>Sequencing, de novo assembly and annotation of complete genome of a new Thraustochytrid species, strain FCC1311.</title>
        <authorList>
            <person name="Sedici K."/>
            <person name="Godart F."/>
            <person name="Aiese Cigliano R."/>
            <person name="Sanseverino W."/>
            <person name="Barakat M."/>
            <person name="Ortet P."/>
            <person name="Marechal E."/>
            <person name="Cagnac O."/>
            <person name="Amato A."/>
        </authorList>
    </citation>
    <scope>NUCLEOTIDE SEQUENCE [LARGE SCALE GENOMIC DNA]</scope>
</reference>